<evidence type="ECO:0000313" key="2">
    <source>
        <dbReference type="EMBL" id="GAP42867.1"/>
    </source>
</evidence>
<dbReference type="EMBL" id="DF968182">
    <property type="protein sequence ID" value="GAP42867.1"/>
    <property type="molecule type" value="Genomic_DNA"/>
</dbReference>
<dbReference type="STRING" id="1678841.TBC1_111007"/>
<evidence type="ECO:0000256" key="1">
    <source>
        <dbReference type="SAM" id="Phobius"/>
    </source>
</evidence>
<dbReference type="Proteomes" id="UP000053091">
    <property type="component" value="Unassembled WGS sequence"/>
</dbReference>
<reference evidence="2" key="1">
    <citation type="journal article" date="2015" name="Genome Announc.">
        <title>Draft Genome Sequence of Bacteroidales Strain TBC1, a Novel Isolate from a Methanogenic Wastewater Treatment System.</title>
        <authorList>
            <person name="Tourlousse D.M."/>
            <person name="Matsuura N."/>
            <person name="Sun L."/>
            <person name="Toyonaga M."/>
            <person name="Kuroda K."/>
            <person name="Ohashi A."/>
            <person name="Cruz R."/>
            <person name="Yamaguchi T."/>
            <person name="Sekiguchi Y."/>
        </authorList>
    </citation>
    <scope>NUCLEOTIDE SEQUENCE [LARGE SCALE GENOMIC DNA]</scope>
    <source>
        <strain evidence="2">TBC1</strain>
    </source>
</reference>
<gene>
    <name evidence="2" type="ORF">TBC1_111007</name>
</gene>
<sequence length="85" mass="10226">MGLLRFFLIIISIYLAFRVLTTYIFPWLVKRSVKKYQKRFYEQNPHLRPDQPRKEGEVTIEKVGREESGNVPENIGEYTEYEDIK</sequence>
<keyword evidence="3" id="KW-1185">Reference proteome</keyword>
<evidence type="ECO:0000313" key="3">
    <source>
        <dbReference type="Proteomes" id="UP000053091"/>
    </source>
</evidence>
<name>A0A0S7C241_9BACT</name>
<evidence type="ECO:0008006" key="4">
    <source>
        <dbReference type="Google" id="ProtNLM"/>
    </source>
</evidence>
<feature type="transmembrane region" description="Helical" evidence="1">
    <location>
        <begin position="6"/>
        <end position="29"/>
    </location>
</feature>
<keyword evidence="1" id="KW-0812">Transmembrane</keyword>
<dbReference type="AlphaFoldDB" id="A0A0S7C241"/>
<keyword evidence="1" id="KW-1133">Transmembrane helix</keyword>
<keyword evidence="1" id="KW-0472">Membrane</keyword>
<organism evidence="2">
    <name type="scientific">Lentimicrobium saccharophilum</name>
    <dbReference type="NCBI Taxonomy" id="1678841"/>
    <lineage>
        <taxon>Bacteria</taxon>
        <taxon>Pseudomonadati</taxon>
        <taxon>Bacteroidota</taxon>
        <taxon>Bacteroidia</taxon>
        <taxon>Bacteroidales</taxon>
        <taxon>Lentimicrobiaceae</taxon>
        <taxon>Lentimicrobium</taxon>
    </lineage>
</organism>
<accession>A0A0S7C241</accession>
<proteinExistence type="predicted"/>
<dbReference type="RefSeq" id="WP_062039362.1">
    <property type="nucleotide sequence ID" value="NZ_DF968182.1"/>
</dbReference>
<protein>
    <recommendedName>
        <fullName evidence="4">DUF4834 domain-containing protein</fullName>
    </recommendedName>
</protein>